<comment type="caution">
    <text evidence="1">The sequence shown here is derived from an EMBL/GenBank/DDBJ whole genome shotgun (WGS) entry which is preliminary data.</text>
</comment>
<dbReference type="RefSeq" id="WP_284269460.1">
    <property type="nucleotide sequence ID" value="NZ_BSOW01000018.1"/>
</dbReference>
<dbReference type="Proteomes" id="UP001156905">
    <property type="component" value="Unassembled WGS sequence"/>
</dbReference>
<reference evidence="2" key="1">
    <citation type="journal article" date="2019" name="Int. J. Syst. Evol. Microbiol.">
        <title>The Global Catalogue of Microorganisms (GCM) 10K type strain sequencing project: providing services to taxonomists for standard genome sequencing and annotation.</title>
        <authorList>
            <consortium name="The Broad Institute Genomics Platform"/>
            <consortium name="The Broad Institute Genome Sequencing Center for Infectious Disease"/>
            <person name="Wu L."/>
            <person name="Ma J."/>
        </authorList>
    </citation>
    <scope>NUCLEOTIDE SEQUENCE [LARGE SCALE GENOMIC DNA]</scope>
    <source>
        <strain evidence="2">NBRC 102520</strain>
    </source>
</reference>
<accession>A0ABQ6B319</accession>
<dbReference type="EMBL" id="BSOW01000018">
    <property type="protein sequence ID" value="GLR88203.1"/>
    <property type="molecule type" value="Genomic_DNA"/>
</dbReference>
<dbReference type="InterPro" id="IPR046904">
    <property type="entry name" value="ABC-3C_MC2"/>
</dbReference>
<protein>
    <recommendedName>
        <fullName evidence="3">Threonine transporter</fullName>
    </recommendedName>
</protein>
<evidence type="ECO:0000313" key="1">
    <source>
        <dbReference type="EMBL" id="GLR88203.1"/>
    </source>
</evidence>
<keyword evidence="2" id="KW-1185">Reference proteome</keyword>
<proteinExistence type="predicted"/>
<gene>
    <name evidence="1" type="ORF">GCM10007857_49150</name>
</gene>
<evidence type="ECO:0008006" key="3">
    <source>
        <dbReference type="Google" id="ProtNLM"/>
    </source>
</evidence>
<sequence>MDSVENFGKLFNSPLEAGIRAVVVLEKLRPEAADLAEMVLLDHVVVHTADIGGPPSLHPDLSDRKGELLVRRRLVERSLDLMRRCHLVDQEITDEGVLYRASDEAAGYIELLETRYSEKLKECADWVVDRLKAGGKTQFKNFVRAQIGDWTEAFGTTGGTSVQG</sequence>
<organism evidence="1 2">
    <name type="scientific">Bradyrhizobium iriomotense</name>
    <dbReference type="NCBI Taxonomy" id="441950"/>
    <lineage>
        <taxon>Bacteria</taxon>
        <taxon>Pseudomonadati</taxon>
        <taxon>Pseudomonadota</taxon>
        <taxon>Alphaproteobacteria</taxon>
        <taxon>Hyphomicrobiales</taxon>
        <taxon>Nitrobacteraceae</taxon>
        <taxon>Bradyrhizobium</taxon>
    </lineage>
</organism>
<evidence type="ECO:0000313" key="2">
    <source>
        <dbReference type="Proteomes" id="UP001156905"/>
    </source>
</evidence>
<name>A0ABQ6B319_9BRAD</name>
<dbReference type="Pfam" id="PF20288">
    <property type="entry name" value="MC2"/>
    <property type="match status" value="1"/>
</dbReference>